<keyword evidence="2" id="KW-1185">Reference proteome</keyword>
<evidence type="ECO:0000313" key="1">
    <source>
        <dbReference type="EMBL" id="OAF68126.1"/>
    </source>
</evidence>
<sequence length="59" mass="6870">MSNCDSLSQQYIREIDVPLSTIWCRSNYAKLLNSYKTLKVSENKPKIKFNKFPNLSSAR</sequence>
<proteinExistence type="predicted"/>
<protein>
    <submittedName>
        <fullName evidence="1">Uncharacterized protein</fullName>
    </submittedName>
</protein>
<evidence type="ECO:0000313" key="2">
    <source>
        <dbReference type="Proteomes" id="UP000078046"/>
    </source>
</evidence>
<accession>A0A177B1M9</accession>
<dbReference type="EMBL" id="LWCA01000510">
    <property type="protein sequence ID" value="OAF68126.1"/>
    <property type="molecule type" value="Genomic_DNA"/>
</dbReference>
<dbReference type="AlphaFoldDB" id="A0A177B1M9"/>
<gene>
    <name evidence="1" type="ORF">A3Q56_04130</name>
</gene>
<dbReference type="Proteomes" id="UP000078046">
    <property type="component" value="Unassembled WGS sequence"/>
</dbReference>
<reference evidence="1 2" key="1">
    <citation type="submission" date="2016-04" db="EMBL/GenBank/DDBJ databases">
        <title>The genome of Intoshia linei affirms orthonectids as highly simplified spiralians.</title>
        <authorList>
            <person name="Mikhailov K.V."/>
            <person name="Slusarev G.S."/>
            <person name="Nikitin M.A."/>
            <person name="Logacheva M.D."/>
            <person name="Penin A."/>
            <person name="Aleoshin V."/>
            <person name="Panchin Y.V."/>
        </authorList>
    </citation>
    <scope>NUCLEOTIDE SEQUENCE [LARGE SCALE GENOMIC DNA]</scope>
    <source>
        <strain evidence="1">Intl2013</strain>
        <tissue evidence="1">Whole animal</tissue>
    </source>
</reference>
<organism evidence="1 2">
    <name type="scientific">Intoshia linei</name>
    <dbReference type="NCBI Taxonomy" id="1819745"/>
    <lineage>
        <taxon>Eukaryota</taxon>
        <taxon>Metazoa</taxon>
        <taxon>Spiralia</taxon>
        <taxon>Lophotrochozoa</taxon>
        <taxon>Mesozoa</taxon>
        <taxon>Orthonectida</taxon>
        <taxon>Rhopaluridae</taxon>
        <taxon>Intoshia</taxon>
    </lineage>
</organism>
<comment type="caution">
    <text evidence="1">The sequence shown here is derived from an EMBL/GenBank/DDBJ whole genome shotgun (WGS) entry which is preliminary data.</text>
</comment>
<name>A0A177B1M9_9BILA</name>